<feature type="compositionally biased region" description="Low complexity" evidence="1">
    <location>
        <begin position="121"/>
        <end position="133"/>
    </location>
</feature>
<feature type="region of interest" description="Disordered" evidence="1">
    <location>
        <begin position="67"/>
        <end position="320"/>
    </location>
</feature>
<evidence type="ECO:0000256" key="1">
    <source>
        <dbReference type="SAM" id="MobiDB-lite"/>
    </source>
</evidence>
<feature type="compositionally biased region" description="Basic and acidic residues" evidence="1">
    <location>
        <begin position="89"/>
        <end position="104"/>
    </location>
</feature>
<reference evidence="2 3" key="1">
    <citation type="submission" date="2023-07" db="EMBL/GenBank/DDBJ databases">
        <title>Sequencing the genomes of 1000 actinobacteria strains.</title>
        <authorList>
            <person name="Klenk H.-P."/>
        </authorList>
    </citation>
    <scope>NUCLEOTIDE SEQUENCE [LARGE SCALE GENOMIC DNA]</scope>
    <source>
        <strain evidence="2 3">DSM 44711</strain>
    </source>
</reference>
<feature type="region of interest" description="Disordered" evidence="1">
    <location>
        <begin position="1"/>
        <end position="46"/>
    </location>
</feature>
<feature type="compositionally biased region" description="Low complexity" evidence="1">
    <location>
        <begin position="74"/>
        <end position="85"/>
    </location>
</feature>
<evidence type="ECO:0000313" key="3">
    <source>
        <dbReference type="Proteomes" id="UP001183629"/>
    </source>
</evidence>
<feature type="compositionally biased region" description="Low complexity" evidence="1">
    <location>
        <begin position="29"/>
        <end position="41"/>
    </location>
</feature>
<protein>
    <submittedName>
        <fullName evidence="2">Uncharacterized protein</fullName>
    </submittedName>
</protein>
<dbReference type="EMBL" id="JAVDYC010000001">
    <property type="protein sequence ID" value="MDR7324924.1"/>
    <property type="molecule type" value="Genomic_DNA"/>
</dbReference>
<accession>A0AAE3ZTN4</accession>
<gene>
    <name evidence="2" type="ORF">J2S44_005174</name>
</gene>
<proteinExistence type="predicted"/>
<evidence type="ECO:0000313" key="2">
    <source>
        <dbReference type="EMBL" id="MDR7324924.1"/>
    </source>
</evidence>
<comment type="caution">
    <text evidence="2">The sequence shown here is derived from an EMBL/GenBank/DDBJ whole genome shotgun (WGS) entry which is preliminary data.</text>
</comment>
<organism evidence="2 3">
    <name type="scientific">Catenuloplanes niger</name>
    <dbReference type="NCBI Taxonomy" id="587534"/>
    <lineage>
        <taxon>Bacteria</taxon>
        <taxon>Bacillati</taxon>
        <taxon>Actinomycetota</taxon>
        <taxon>Actinomycetes</taxon>
        <taxon>Micromonosporales</taxon>
        <taxon>Micromonosporaceae</taxon>
        <taxon>Catenuloplanes</taxon>
    </lineage>
</organism>
<feature type="compositionally biased region" description="Low complexity" evidence="1">
    <location>
        <begin position="284"/>
        <end position="303"/>
    </location>
</feature>
<feature type="compositionally biased region" description="Gly residues" evidence="1">
    <location>
        <begin position="273"/>
        <end position="283"/>
    </location>
</feature>
<sequence>MPAPSRHVTPRGHRRAGPPACHEGHRGSSGRVRLRPLGRGPAHLAGGDLHGVVAAVERPAVENVAPLREDRVEPAGGAVPFAPGGSVRGEPRLARGMISRERQPHNGSSPPTGSRRRPVHAASRFAASAGSRRQPVYGTSRFTAPAGSRHQPVHGTSRFTAPAGSRHQPVHGTSRFTAPAGSRHQPVHTAARFTPPASSRRQPVYGIGRFTAPAGSHRQPVHGIGRFTPPSGSRRQPVHAAGRFAASGRHRFAASVAGREPSPGSRRARGRCGRGSGGLGAGTGSVAVGERSPGGVEPAGAVGPREHAEPAPPGAGRTRS</sequence>
<keyword evidence="3" id="KW-1185">Reference proteome</keyword>
<dbReference type="AlphaFoldDB" id="A0AAE3ZTN4"/>
<dbReference type="Proteomes" id="UP001183629">
    <property type="component" value="Unassembled WGS sequence"/>
</dbReference>
<name>A0AAE3ZTN4_9ACTN</name>